<feature type="region of interest" description="Disordered" evidence="1">
    <location>
        <begin position="1"/>
        <end position="45"/>
    </location>
</feature>
<dbReference type="EMBL" id="JASNQZ010000018">
    <property type="protein sequence ID" value="KAL0945221.1"/>
    <property type="molecule type" value="Genomic_DNA"/>
</dbReference>
<name>A0ABR3IPL6_9AGAR</name>
<accession>A0ABR3IPL6</accession>
<keyword evidence="3" id="KW-1185">Reference proteome</keyword>
<sequence>MTTTPSLQNPAMPTPESIPSSTTASTLAEPQSTFASNESQADGYVATQSQEVNPLSTWTAQIAASLSTLSDQIASASTAIGQHPHSQGDPFADVGAGNLHGRLAAIEEAQARLEADFGEIRTQIESQVRENGETEAANAAVNELSTQVKELAATIKLDQLRLYPRLLNATVTVSKMPIKALPTAGGKPPLNFPATRGEFEHLTKERYEDILKAYELPIKGDTAVKREALRSFIGLPS</sequence>
<reference evidence="3" key="1">
    <citation type="submission" date="2024-06" db="EMBL/GenBank/DDBJ databases">
        <title>Multi-omics analyses provide insights into the biosynthesis of the anticancer antibiotic pleurotin in Hohenbuehelia grisea.</title>
        <authorList>
            <person name="Weaver J.A."/>
            <person name="Alberti F."/>
        </authorList>
    </citation>
    <scope>NUCLEOTIDE SEQUENCE [LARGE SCALE GENOMIC DNA]</scope>
    <source>
        <strain evidence="3">T-177</strain>
    </source>
</reference>
<evidence type="ECO:0000313" key="3">
    <source>
        <dbReference type="Proteomes" id="UP001556367"/>
    </source>
</evidence>
<evidence type="ECO:0000256" key="1">
    <source>
        <dbReference type="SAM" id="MobiDB-lite"/>
    </source>
</evidence>
<protein>
    <submittedName>
        <fullName evidence="2">Uncharacterized protein</fullName>
    </submittedName>
</protein>
<gene>
    <name evidence="2" type="ORF">HGRIS_000733</name>
</gene>
<proteinExistence type="predicted"/>
<evidence type="ECO:0000313" key="2">
    <source>
        <dbReference type="EMBL" id="KAL0945221.1"/>
    </source>
</evidence>
<dbReference type="Proteomes" id="UP001556367">
    <property type="component" value="Unassembled WGS sequence"/>
</dbReference>
<comment type="caution">
    <text evidence="2">The sequence shown here is derived from an EMBL/GenBank/DDBJ whole genome shotgun (WGS) entry which is preliminary data.</text>
</comment>
<organism evidence="2 3">
    <name type="scientific">Hohenbuehelia grisea</name>
    <dbReference type="NCBI Taxonomy" id="104357"/>
    <lineage>
        <taxon>Eukaryota</taxon>
        <taxon>Fungi</taxon>
        <taxon>Dikarya</taxon>
        <taxon>Basidiomycota</taxon>
        <taxon>Agaricomycotina</taxon>
        <taxon>Agaricomycetes</taxon>
        <taxon>Agaricomycetidae</taxon>
        <taxon>Agaricales</taxon>
        <taxon>Pleurotineae</taxon>
        <taxon>Pleurotaceae</taxon>
        <taxon>Hohenbuehelia</taxon>
    </lineage>
</organism>